<evidence type="ECO:0000313" key="3">
    <source>
        <dbReference type="Proteomes" id="UP000188929"/>
    </source>
</evidence>
<accession>A0A1V2IAB8</accession>
<dbReference type="STRING" id="1834516.BL253_15440"/>
<dbReference type="EMBL" id="MOMC01000029">
    <property type="protein sequence ID" value="ONH29875.1"/>
    <property type="molecule type" value="Genomic_DNA"/>
</dbReference>
<sequence length="75" mass="8275">MMKAPGRYNPVMANFTQRVSEMLHNPKTQEMINKVKSQATKPENKAKITQFKDKFRNRGSSSGSGSSSGHSGPGY</sequence>
<feature type="compositionally biased region" description="Low complexity" evidence="1">
    <location>
        <begin position="59"/>
        <end position="75"/>
    </location>
</feature>
<name>A0A1V2IAB8_9ACTN</name>
<reference evidence="3" key="1">
    <citation type="submission" date="2016-10" db="EMBL/GenBank/DDBJ databases">
        <title>Frankia sp. NRRL B-16386 Genome sequencing.</title>
        <authorList>
            <person name="Ghodhbane-Gtari F."/>
            <person name="Swanson E."/>
            <person name="Gueddou A."/>
            <person name="Hezbri K."/>
            <person name="Ktari K."/>
            <person name="Nouioui I."/>
            <person name="Morris K."/>
            <person name="Simpson S."/>
            <person name="Abebe-Akele F."/>
            <person name="Thomas K."/>
            <person name="Gtari M."/>
            <person name="Tisa L.S."/>
        </authorList>
    </citation>
    <scope>NUCLEOTIDE SEQUENCE [LARGE SCALE GENOMIC DNA]</scope>
    <source>
        <strain evidence="3">NRRL B-16386</strain>
    </source>
</reference>
<gene>
    <name evidence="2" type="ORF">BL253_15440</name>
</gene>
<keyword evidence="3" id="KW-1185">Reference proteome</keyword>
<feature type="region of interest" description="Disordered" evidence="1">
    <location>
        <begin position="35"/>
        <end position="75"/>
    </location>
</feature>
<protein>
    <submittedName>
        <fullName evidence="2">Uncharacterized protein</fullName>
    </submittedName>
</protein>
<dbReference type="Proteomes" id="UP000188929">
    <property type="component" value="Unassembled WGS sequence"/>
</dbReference>
<dbReference type="RefSeq" id="WP_076817612.1">
    <property type="nucleotide sequence ID" value="NZ_MOMC01000029.1"/>
</dbReference>
<organism evidence="2 3">
    <name type="scientific">Pseudofrankia asymbiotica</name>
    <dbReference type="NCBI Taxonomy" id="1834516"/>
    <lineage>
        <taxon>Bacteria</taxon>
        <taxon>Bacillati</taxon>
        <taxon>Actinomycetota</taxon>
        <taxon>Actinomycetes</taxon>
        <taxon>Frankiales</taxon>
        <taxon>Frankiaceae</taxon>
        <taxon>Pseudofrankia</taxon>
    </lineage>
</organism>
<feature type="compositionally biased region" description="Basic and acidic residues" evidence="1">
    <location>
        <begin position="42"/>
        <end position="56"/>
    </location>
</feature>
<dbReference type="AlphaFoldDB" id="A0A1V2IAB8"/>
<dbReference type="OrthoDB" id="3216553at2"/>
<comment type="caution">
    <text evidence="2">The sequence shown here is derived from an EMBL/GenBank/DDBJ whole genome shotgun (WGS) entry which is preliminary data.</text>
</comment>
<proteinExistence type="predicted"/>
<evidence type="ECO:0000256" key="1">
    <source>
        <dbReference type="SAM" id="MobiDB-lite"/>
    </source>
</evidence>
<evidence type="ECO:0000313" key="2">
    <source>
        <dbReference type="EMBL" id="ONH29875.1"/>
    </source>
</evidence>